<evidence type="ECO:0000313" key="3">
    <source>
        <dbReference type="Proteomes" id="UP000800092"/>
    </source>
</evidence>
<gene>
    <name evidence="2" type="ORF">EV356DRAFT_455238</name>
</gene>
<evidence type="ECO:0000259" key="1">
    <source>
        <dbReference type="Pfam" id="PF06985"/>
    </source>
</evidence>
<organism evidence="2 3">
    <name type="scientific">Viridothelium virens</name>
    <name type="common">Speckled blister lichen</name>
    <name type="synonym">Trypethelium virens</name>
    <dbReference type="NCBI Taxonomy" id="1048519"/>
    <lineage>
        <taxon>Eukaryota</taxon>
        <taxon>Fungi</taxon>
        <taxon>Dikarya</taxon>
        <taxon>Ascomycota</taxon>
        <taxon>Pezizomycotina</taxon>
        <taxon>Dothideomycetes</taxon>
        <taxon>Dothideomycetes incertae sedis</taxon>
        <taxon>Trypetheliales</taxon>
        <taxon>Trypetheliaceae</taxon>
        <taxon>Viridothelium</taxon>
    </lineage>
</organism>
<dbReference type="Proteomes" id="UP000800092">
    <property type="component" value="Unassembled WGS sequence"/>
</dbReference>
<keyword evidence="3" id="KW-1185">Reference proteome</keyword>
<dbReference type="OrthoDB" id="3553147at2759"/>
<dbReference type="AlphaFoldDB" id="A0A6A6GWP6"/>
<dbReference type="PANTHER" id="PTHR24148">
    <property type="entry name" value="ANKYRIN REPEAT DOMAIN-CONTAINING PROTEIN 39 HOMOLOG-RELATED"/>
    <property type="match status" value="1"/>
</dbReference>
<accession>A0A6A6GWP6</accession>
<protein>
    <recommendedName>
        <fullName evidence="1">Heterokaryon incompatibility domain-containing protein</fullName>
    </recommendedName>
</protein>
<reference evidence="2" key="1">
    <citation type="journal article" date="2020" name="Stud. Mycol.">
        <title>101 Dothideomycetes genomes: a test case for predicting lifestyles and emergence of pathogens.</title>
        <authorList>
            <person name="Haridas S."/>
            <person name="Albert R."/>
            <person name="Binder M."/>
            <person name="Bloem J."/>
            <person name="Labutti K."/>
            <person name="Salamov A."/>
            <person name="Andreopoulos B."/>
            <person name="Baker S."/>
            <person name="Barry K."/>
            <person name="Bills G."/>
            <person name="Bluhm B."/>
            <person name="Cannon C."/>
            <person name="Castanera R."/>
            <person name="Culley D."/>
            <person name="Daum C."/>
            <person name="Ezra D."/>
            <person name="Gonzalez J."/>
            <person name="Henrissat B."/>
            <person name="Kuo A."/>
            <person name="Liang C."/>
            <person name="Lipzen A."/>
            <person name="Lutzoni F."/>
            <person name="Magnuson J."/>
            <person name="Mondo S."/>
            <person name="Nolan M."/>
            <person name="Ohm R."/>
            <person name="Pangilinan J."/>
            <person name="Park H.-J."/>
            <person name="Ramirez L."/>
            <person name="Alfaro M."/>
            <person name="Sun H."/>
            <person name="Tritt A."/>
            <person name="Yoshinaga Y."/>
            <person name="Zwiers L.-H."/>
            <person name="Turgeon B."/>
            <person name="Goodwin S."/>
            <person name="Spatafora J."/>
            <person name="Crous P."/>
            <person name="Grigoriev I."/>
        </authorList>
    </citation>
    <scope>NUCLEOTIDE SEQUENCE</scope>
    <source>
        <strain evidence="2">Tuck. ex Michener</strain>
    </source>
</reference>
<feature type="domain" description="Heterokaryon incompatibility" evidence="1">
    <location>
        <begin position="50"/>
        <end position="130"/>
    </location>
</feature>
<name>A0A6A6GWP6_VIRVR</name>
<dbReference type="Pfam" id="PF06985">
    <property type="entry name" value="HET"/>
    <property type="match status" value="1"/>
</dbReference>
<evidence type="ECO:0000313" key="2">
    <source>
        <dbReference type="EMBL" id="KAF2229743.1"/>
    </source>
</evidence>
<feature type="non-terminal residue" evidence="2">
    <location>
        <position position="131"/>
    </location>
</feature>
<dbReference type="PANTHER" id="PTHR24148:SF64">
    <property type="entry name" value="HETEROKARYON INCOMPATIBILITY DOMAIN-CONTAINING PROTEIN"/>
    <property type="match status" value="1"/>
</dbReference>
<dbReference type="InterPro" id="IPR010730">
    <property type="entry name" value="HET"/>
</dbReference>
<dbReference type="InterPro" id="IPR052895">
    <property type="entry name" value="HetReg/Transcr_Mod"/>
</dbReference>
<dbReference type="EMBL" id="ML991855">
    <property type="protein sequence ID" value="KAF2229743.1"/>
    <property type="molecule type" value="Genomic_DNA"/>
</dbReference>
<sequence>MRSHESYKYAALLHASSIRLFLLHPGECDDPLVGELQTFQLDAYLPTPAFEAISYVWGSSKPDHIVECDGKRLLVTQSLKNALQRVRHRKFPTYIWADAICIDQSNMRERELQVALMSAIFSEASTVSVCL</sequence>
<proteinExistence type="predicted"/>